<dbReference type="Proteomes" id="UP000829291">
    <property type="component" value="Chromosome 2"/>
</dbReference>
<feature type="chain" id="PRO_5047079048" evidence="5">
    <location>
        <begin position="29"/>
        <end position="375"/>
    </location>
</feature>
<dbReference type="PANTHER" id="PTHR10009">
    <property type="entry name" value="PROTEIN YELLOW-RELATED"/>
    <property type="match status" value="1"/>
</dbReference>
<dbReference type="OrthoDB" id="6624404at2759"/>
<proteinExistence type="inferred from homology"/>
<dbReference type="AlphaFoldDB" id="A0A6J0BVW3"/>
<dbReference type="PANTHER" id="PTHR10009:SF18">
    <property type="entry name" value="PROTEIN YELLOW-LIKE PROTEIN"/>
    <property type="match status" value="1"/>
</dbReference>
<protein>
    <submittedName>
        <fullName evidence="7">Major royal jelly protein 1</fullName>
    </submittedName>
</protein>
<reference evidence="7" key="1">
    <citation type="submission" date="2025-08" db="UniProtKB">
        <authorList>
            <consortium name="RefSeq"/>
        </authorList>
    </citation>
    <scope>IDENTIFICATION</scope>
    <source>
        <tissue evidence="7">Thorax and Abdomen</tissue>
    </source>
</reference>
<sequence length="375" mass="42459">MPILSNLILTTILLPIFDPCSVILEAFAWNFSTVGLPHNVPIWRFTVWRNKAYFAVPRWDKATKVQFTLLEATWPEFGNPLQLAAVTADLLPFPDSKSQQEDDCQDLQSVTGLDSDVRGRLWILDAPTRSHRCSAKIVIFDLRRNEKVTETKLQNIPSRDLKCLVVDPVAGQRGFQAYVSDPGDQSIIVYSLAERTWWRLKLSSQSDIPKIFSTDLAISRKSPIMYLTGYGSDDLFSMDLNSIRNGGVPPSVLMKNESLSGISVTWIGSKMGPSSGLICDLRGGLHYFLTTEIASVRWDSRQKLEAEGHRIQLQSETIPSITDYALDSQKNVWAVVNERHPLRDPKDSKDTVGWKNRKSIKKRTIKVYKYKPFVL</sequence>
<keyword evidence="6" id="KW-1185">Reference proteome</keyword>
<dbReference type="Pfam" id="PF03022">
    <property type="entry name" value="MRJP"/>
    <property type="match status" value="1"/>
</dbReference>
<dbReference type="InterPro" id="IPR017996">
    <property type="entry name" value="MRJP/yellow-related"/>
</dbReference>
<evidence type="ECO:0000256" key="4">
    <source>
        <dbReference type="ARBA" id="ARBA00022729"/>
    </source>
</evidence>
<evidence type="ECO:0000313" key="7">
    <source>
        <dbReference type="RefSeq" id="XP_015518585.2"/>
    </source>
</evidence>
<evidence type="ECO:0000256" key="2">
    <source>
        <dbReference type="ARBA" id="ARBA00009127"/>
    </source>
</evidence>
<name>A0A6J0BVW3_NEOLC</name>
<evidence type="ECO:0000256" key="5">
    <source>
        <dbReference type="SAM" id="SignalP"/>
    </source>
</evidence>
<dbReference type="InParanoid" id="A0A6J0BVW3"/>
<dbReference type="GeneID" id="107223422"/>
<evidence type="ECO:0000256" key="1">
    <source>
        <dbReference type="ARBA" id="ARBA00004613"/>
    </source>
</evidence>
<dbReference type="InterPro" id="IPR011042">
    <property type="entry name" value="6-blade_b-propeller_TolB-like"/>
</dbReference>
<gene>
    <name evidence="7" type="primary">LOC107223422</name>
</gene>
<comment type="similarity">
    <text evidence="2">Belongs to the major royal jelly protein family.</text>
</comment>
<dbReference type="SUPFAM" id="SSF101898">
    <property type="entry name" value="NHL repeat"/>
    <property type="match status" value="1"/>
</dbReference>
<keyword evidence="3" id="KW-0964">Secreted</keyword>
<dbReference type="GO" id="GO:0005576">
    <property type="term" value="C:extracellular region"/>
    <property type="evidence" value="ECO:0007669"/>
    <property type="project" value="UniProtKB-SubCell"/>
</dbReference>
<dbReference type="Gene3D" id="2.120.10.30">
    <property type="entry name" value="TolB, C-terminal domain"/>
    <property type="match status" value="1"/>
</dbReference>
<organism evidence="7">
    <name type="scientific">Neodiprion lecontei</name>
    <name type="common">Redheaded pine sawfly</name>
    <dbReference type="NCBI Taxonomy" id="441921"/>
    <lineage>
        <taxon>Eukaryota</taxon>
        <taxon>Metazoa</taxon>
        <taxon>Ecdysozoa</taxon>
        <taxon>Arthropoda</taxon>
        <taxon>Hexapoda</taxon>
        <taxon>Insecta</taxon>
        <taxon>Pterygota</taxon>
        <taxon>Neoptera</taxon>
        <taxon>Endopterygota</taxon>
        <taxon>Hymenoptera</taxon>
        <taxon>Tenthredinoidea</taxon>
        <taxon>Diprionidae</taxon>
        <taxon>Diprioninae</taxon>
        <taxon>Neodiprion</taxon>
    </lineage>
</organism>
<evidence type="ECO:0000313" key="6">
    <source>
        <dbReference type="Proteomes" id="UP000829291"/>
    </source>
</evidence>
<accession>A0A6J0BVW3</accession>
<keyword evidence="4 5" id="KW-0732">Signal</keyword>
<dbReference type="RefSeq" id="XP_015518585.2">
    <property type="nucleotide sequence ID" value="XM_015663099.2"/>
</dbReference>
<evidence type="ECO:0000256" key="3">
    <source>
        <dbReference type="ARBA" id="ARBA00022525"/>
    </source>
</evidence>
<comment type="subcellular location">
    <subcellularLocation>
        <location evidence="1">Secreted</location>
    </subcellularLocation>
</comment>
<feature type="signal peptide" evidence="5">
    <location>
        <begin position="1"/>
        <end position="28"/>
    </location>
</feature>
<dbReference type="KEGG" id="nlo:107223422"/>